<dbReference type="GO" id="GO:0005886">
    <property type="term" value="C:plasma membrane"/>
    <property type="evidence" value="ECO:0007669"/>
    <property type="project" value="UniProtKB-SubCell"/>
</dbReference>
<name>A8ZZG9_DESOH</name>
<keyword evidence="14" id="KW-1185">Reference proteome</keyword>
<dbReference type="GO" id="GO:0016042">
    <property type="term" value="P:lipid catabolic process"/>
    <property type="evidence" value="ECO:0007669"/>
    <property type="project" value="UniProtKB-KW"/>
</dbReference>
<dbReference type="SUPFAM" id="SSF158855">
    <property type="entry name" value="Lipase chaperone-like"/>
    <property type="match status" value="1"/>
</dbReference>
<evidence type="ECO:0000256" key="1">
    <source>
        <dbReference type="ARBA" id="ARBA00004383"/>
    </source>
</evidence>
<dbReference type="Pfam" id="PF03280">
    <property type="entry name" value="Lipase_chap"/>
    <property type="match status" value="1"/>
</dbReference>
<dbReference type="Proteomes" id="UP000008561">
    <property type="component" value="Chromosome"/>
</dbReference>
<gene>
    <name evidence="13" type="ordered locus">Dole_1518</name>
</gene>
<evidence type="ECO:0000256" key="2">
    <source>
        <dbReference type="ARBA" id="ARBA00010358"/>
    </source>
</evidence>
<protein>
    <recommendedName>
        <fullName evidence="11">Lipase helper protein</fullName>
    </recommendedName>
    <alternativeName>
        <fullName evidence="12">Lipase modulator</fullName>
    </alternativeName>
</protein>
<evidence type="ECO:0000313" key="13">
    <source>
        <dbReference type="EMBL" id="ABW67322.1"/>
    </source>
</evidence>
<keyword evidence="3" id="KW-1003">Cell membrane</keyword>
<dbReference type="HOGENOM" id="CLU_796272_0_0_7"/>
<keyword evidence="4" id="KW-0997">Cell inner membrane</keyword>
<evidence type="ECO:0000256" key="10">
    <source>
        <dbReference type="ARBA" id="ARBA00023186"/>
    </source>
</evidence>
<keyword evidence="6" id="KW-0442">Lipid degradation</keyword>
<dbReference type="GO" id="GO:0051082">
    <property type="term" value="F:unfolded protein binding"/>
    <property type="evidence" value="ECO:0007669"/>
    <property type="project" value="InterPro"/>
</dbReference>
<evidence type="ECO:0000256" key="6">
    <source>
        <dbReference type="ARBA" id="ARBA00022963"/>
    </source>
</evidence>
<evidence type="ECO:0000256" key="9">
    <source>
        <dbReference type="ARBA" id="ARBA00023136"/>
    </source>
</evidence>
<evidence type="ECO:0000256" key="5">
    <source>
        <dbReference type="ARBA" id="ARBA00022692"/>
    </source>
</evidence>
<evidence type="ECO:0000256" key="7">
    <source>
        <dbReference type="ARBA" id="ARBA00022989"/>
    </source>
</evidence>
<keyword evidence="9" id="KW-0472">Membrane</keyword>
<dbReference type="AlphaFoldDB" id="A8ZZG9"/>
<evidence type="ECO:0000256" key="11">
    <source>
        <dbReference type="ARBA" id="ARBA00030948"/>
    </source>
</evidence>
<reference evidence="13 14" key="1">
    <citation type="submission" date="2007-10" db="EMBL/GenBank/DDBJ databases">
        <title>Complete sequence of Desulfococcus oleovorans Hxd3.</title>
        <authorList>
            <consortium name="US DOE Joint Genome Institute"/>
            <person name="Copeland A."/>
            <person name="Lucas S."/>
            <person name="Lapidus A."/>
            <person name="Barry K."/>
            <person name="Glavina del Rio T."/>
            <person name="Dalin E."/>
            <person name="Tice H."/>
            <person name="Pitluck S."/>
            <person name="Kiss H."/>
            <person name="Brettin T."/>
            <person name="Bruce D."/>
            <person name="Detter J.C."/>
            <person name="Han C."/>
            <person name="Schmutz J."/>
            <person name="Larimer F."/>
            <person name="Land M."/>
            <person name="Hauser L."/>
            <person name="Kyrpides N."/>
            <person name="Kim E."/>
            <person name="Wawrik B."/>
            <person name="Richardson P."/>
        </authorList>
    </citation>
    <scope>NUCLEOTIDE SEQUENCE [LARGE SCALE GENOMIC DNA]</scope>
    <source>
        <strain evidence="14">DSM 6200 / JCM 39069 / Hxd3</strain>
    </source>
</reference>
<comment type="similarity">
    <text evidence="2">Belongs to the lipase chaperone family.</text>
</comment>
<dbReference type="eggNOG" id="COG5380">
    <property type="taxonomic scope" value="Bacteria"/>
</dbReference>
<dbReference type="STRING" id="96561.Dole_1518"/>
<proteinExistence type="inferred from homology"/>
<evidence type="ECO:0000256" key="3">
    <source>
        <dbReference type="ARBA" id="ARBA00022475"/>
    </source>
</evidence>
<evidence type="ECO:0000256" key="8">
    <source>
        <dbReference type="ARBA" id="ARBA00023098"/>
    </source>
</evidence>
<dbReference type="GO" id="GO:0006457">
    <property type="term" value="P:protein folding"/>
    <property type="evidence" value="ECO:0007669"/>
    <property type="project" value="InterPro"/>
</dbReference>
<keyword evidence="8" id="KW-0443">Lipid metabolism</keyword>
<accession>A8ZZG9</accession>
<sequence>MKNSMSNILAALFTVVAILAAGFAVLVAVQAAWINGTIETQTVMPGEYIFDSTYPVSLEEISGARDLADQFMTEEGQLRPGSEVNPETYMTDTFTISVATLAYFNYLGALFADSPDLPSHLEKVKALLFEQLPEERAGMLYSLYESYLTCELELSEMLADRPEPKTAAEVVRLLAEAQQFRREYLGADVADALFGADIKTREYALRRSAVAGDTHLYGQEKEARIDRLTEEMWGDQAQAINDYSQPFHRYREKLQVYARDMAEMETDTQREEMVKAFRNRYFSPEVVAQLEAIDVQMAQQQQADERFEQEKQQILENDRLSQEEKDAALRALAMEVYGEQLLPPDEHP</sequence>
<evidence type="ECO:0000256" key="12">
    <source>
        <dbReference type="ARBA" id="ARBA00031542"/>
    </source>
</evidence>
<evidence type="ECO:0000256" key="4">
    <source>
        <dbReference type="ARBA" id="ARBA00022519"/>
    </source>
</evidence>
<dbReference type="OrthoDB" id="5419814at2"/>
<organism evidence="13 14">
    <name type="scientific">Desulfosudis oleivorans (strain DSM 6200 / JCM 39069 / Hxd3)</name>
    <name type="common">Desulfococcus oleovorans</name>
    <dbReference type="NCBI Taxonomy" id="96561"/>
    <lineage>
        <taxon>Bacteria</taxon>
        <taxon>Pseudomonadati</taxon>
        <taxon>Thermodesulfobacteriota</taxon>
        <taxon>Desulfobacteria</taxon>
        <taxon>Desulfobacterales</taxon>
        <taxon>Desulfosudaceae</taxon>
        <taxon>Desulfosudis</taxon>
    </lineage>
</organism>
<dbReference type="InterPro" id="IPR004961">
    <property type="entry name" value="Lipase_chaperone"/>
</dbReference>
<dbReference type="KEGG" id="dol:Dole_1518"/>
<comment type="subcellular location">
    <subcellularLocation>
        <location evidence="1">Cell inner membrane</location>
        <topology evidence="1">Single-pass membrane protein</topology>
        <orientation evidence="1">Periplasmic side</orientation>
    </subcellularLocation>
</comment>
<dbReference type="EMBL" id="CP000859">
    <property type="protein sequence ID" value="ABW67322.1"/>
    <property type="molecule type" value="Genomic_DNA"/>
</dbReference>
<keyword evidence="5" id="KW-0812">Transmembrane</keyword>
<keyword evidence="7" id="KW-1133">Transmembrane helix</keyword>
<dbReference type="RefSeq" id="WP_012174938.1">
    <property type="nucleotide sequence ID" value="NC_009943.1"/>
</dbReference>
<evidence type="ECO:0000313" key="14">
    <source>
        <dbReference type="Proteomes" id="UP000008561"/>
    </source>
</evidence>
<keyword evidence="10" id="KW-0143">Chaperone</keyword>